<dbReference type="RefSeq" id="WP_286213303.1">
    <property type="nucleotide sequence ID" value="NZ_AP027452.1"/>
</dbReference>
<feature type="signal peptide" evidence="1">
    <location>
        <begin position="1"/>
        <end position="17"/>
    </location>
</feature>
<name>A0AAI8TQ98_MYCME</name>
<feature type="chain" id="PRO_5042605428" description="DUF1996 domain-containing protein" evidence="1">
    <location>
        <begin position="18"/>
        <end position="186"/>
    </location>
</feature>
<organism evidence="2 3">
    <name type="scientific">Mycolicibacterium mageritense</name>
    <name type="common">Mycobacterium mageritense</name>
    <dbReference type="NCBI Taxonomy" id="53462"/>
    <lineage>
        <taxon>Bacteria</taxon>
        <taxon>Bacillati</taxon>
        <taxon>Actinomycetota</taxon>
        <taxon>Actinomycetes</taxon>
        <taxon>Mycobacteriales</taxon>
        <taxon>Mycobacteriaceae</taxon>
        <taxon>Mycolicibacterium</taxon>
    </lineage>
</organism>
<proteinExistence type="predicted"/>
<protein>
    <recommendedName>
        <fullName evidence="4">DUF1996 domain-containing protein</fullName>
    </recommendedName>
</protein>
<reference evidence="2" key="1">
    <citation type="submission" date="2023-03" db="EMBL/GenBank/DDBJ databases">
        <title>Draft genome sequence of a Mycolicibacterium mageritense strain H4_3_1 isolated from a hybrid biological-inorganic system reactor.</title>
        <authorList>
            <person name="Feng X."/>
            <person name="Kazama D."/>
            <person name="Sato K."/>
            <person name="Kobayashi H."/>
        </authorList>
    </citation>
    <scope>NUCLEOTIDE SEQUENCE</scope>
    <source>
        <strain evidence="2">H4_3_1</strain>
    </source>
</reference>
<keyword evidence="1" id="KW-0732">Signal</keyword>
<evidence type="ECO:0008006" key="4">
    <source>
        <dbReference type="Google" id="ProtNLM"/>
    </source>
</evidence>
<gene>
    <name evidence="2" type="ORF">hbim_00480</name>
</gene>
<sequence>MKRFAVGLVAMTTAVLAALWLVTRPAPAPSAPVPTHLTADGVPDFAAYPVAAPERYRLNDEFPTQGFRTSTGFVCVTLQHRAMFALDCQGPFAGAPGGANHVHLFSYGPGNASLPIQFSHNDQVVSDFYDVDQDHLPVLPAGEVYGEGDTACVHTDDILLACRISDPVKGNGFIATATTTTTFGQR</sequence>
<dbReference type="AlphaFoldDB" id="A0AAI8TQ98"/>
<dbReference type="Proteomes" id="UP001241092">
    <property type="component" value="Chromosome"/>
</dbReference>
<evidence type="ECO:0000313" key="2">
    <source>
        <dbReference type="EMBL" id="BDY26567.1"/>
    </source>
</evidence>
<accession>A0AAI8TQ98</accession>
<evidence type="ECO:0000313" key="3">
    <source>
        <dbReference type="Proteomes" id="UP001241092"/>
    </source>
</evidence>
<evidence type="ECO:0000256" key="1">
    <source>
        <dbReference type="SAM" id="SignalP"/>
    </source>
</evidence>
<dbReference type="EMBL" id="AP027452">
    <property type="protein sequence ID" value="BDY26567.1"/>
    <property type="molecule type" value="Genomic_DNA"/>
</dbReference>